<keyword evidence="1" id="KW-0805">Transcription regulation</keyword>
<evidence type="ECO:0000313" key="6">
    <source>
        <dbReference type="Proteomes" id="UP001221092"/>
    </source>
</evidence>
<dbReference type="InterPro" id="IPR001845">
    <property type="entry name" value="HTH_ArsR_DNA-bd_dom"/>
</dbReference>
<dbReference type="PANTHER" id="PTHR43132">
    <property type="entry name" value="ARSENICAL RESISTANCE OPERON REPRESSOR ARSR-RELATED"/>
    <property type="match status" value="1"/>
</dbReference>
<evidence type="ECO:0000256" key="3">
    <source>
        <dbReference type="ARBA" id="ARBA00023163"/>
    </source>
</evidence>
<gene>
    <name evidence="5" type="ORF">P3K65_17125</name>
</gene>
<dbReference type="PANTHER" id="PTHR43132:SF6">
    <property type="entry name" value="HTH-TYPE TRANSCRIPTIONAL REPRESSOR CZRA"/>
    <property type="match status" value="1"/>
</dbReference>
<dbReference type="EMBL" id="CP119629">
    <property type="protein sequence ID" value="WES05056.1"/>
    <property type="molecule type" value="Genomic_DNA"/>
</dbReference>
<dbReference type="GO" id="GO:0003700">
    <property type="term" value="F:DNA-binding transcription factor activity"/>
    <property type="evidence" value="ECO:0007669"/>
    <property type="project" value="InterPro"/>
</dbReference>
<feature type="domain" description="HTH arsR-type" evidence="4">
    <location>
        <begin position="27"/>
        <end position="125"/>
    </location>
</feature>
<keyword evidence="2" id="KW-0238">DNA-binding</keyword>
<name>A0AAX3Q7S9_9BACI</name>
<keyword evidence="3" id="KW-0804">Transcription</keyword>
<dbReference type="SUPFAM" id="SSF46785">
    <property type="entry name" value="Winged helix' DNA-binding domain"/>
    <property type="match status" value="1"/>
</dbReference>
<dbReference type="GO" id="GO:0003677">
    <property type="term" value="F:DNA binding"/>
    <property type="evidence" value="ECO:0007669"/>
    <property type="project" value="UniProtKB-KW"/>
</dbReference>
<dbReference type="AlphaFoldDB" id="A0AAX3Q7S9"/>
<sequence>MVHHLKPFDSLAGGKVIEMNKQEQLNVIKKDFIDSQKVLLAIGDETRQAILLVLMETECQTGLRVGEITKQTHLSRPAVSHHLRILREAGIILMRKEGTKNFYYIDIRTKLSLLKNLVLDIEKLLHNFYPTLTGSKTPTSEFSESKEFR</sequence>
<dbReference type="InterPro" id="IPR036390">
    <property type="entry name" value="WH_DNA-bd_sf"/>
</dbReference>
<organism evidence="5 6">
    <name type="scientific">Bacillus paranthracis</name>
    <dbReference type="NCBI Taxonomy" id="2026186"/>
    <lineage>
        <taxon>Bacteria</taxon>
        <taxon>Bacillati</taxon>
        <taxon>Bacillota</taxon>
        <taxon>Bacilli</taxon>
        <taxon>Bacillales</taxon>
        <taxon>Bacillaceae</taxon>
        <taxon>Bacillus</taxon>
        <taxon>Bacillus cereus group</taxon>
    </lineage>
</organism>
<dbReference type="Proteomes" id="UP001221092">
    <property type="component" value="Chromosome"/>
</dbReference>
<evidence type="ECO:0000313" key="5">
    <source>
        <dbReference type="EMBL" id="WES05056.1"/>
    </source>
</evidence>
<dbReference type="PRINTS" id="PR00778">
    <property type="entry name" value="HTHARSR"/>
</dbReference>
<evidence type="ECO:0000256" key="1">
    <source>
        <dbReference type="ARBA" id="ARBA00023015"/>
    </source>
</evidence>
<dbReference type="InterPro" id="IPR036388">
    <property type="entry name" value="WH-like_DNA-bd_sf"/>
</dbReference>
<dbReference type="InterPro" id="IPR011991">
    <property type="entry name" value="ArsR-like_HTH"/>
</dbReference>
<evidence type="ECO:0000259" key="4">
    <source>
        <dbReference type="PROSITE" id="PS50987"/>
    </source>
</evidence>
<accession>A0AAX3Q7S9</accession>
<dbReference type="Pfam" id="PF01022">
    <property type="entry name" value="HTH_5"/>
    <property type="match status" value="1"/>
</dbReference>
<protein>
    <submittedName>
        <fullName evidence="5">Metalloregulator ArsR/SmtB family transcription factor</fullName>
    </submittedName>
</protein>
<dbReference type="Gene3D" id="1.10.10.10">
    <property type="entry name" value="Winged helix-like DNA-binding domain superfamily/Winged helix DNA-binding domain"/>
    <property type="match status" value="1"/>
</dbReference>
<dbReference type="PROSITE" id="PS50987">
    <property type="entry name" value="HTH_ARSR_2"/>
    <property type="match status" value="1"/>
</dbReference>
<proteinExistence type="predicted"/>
<dbReference type="SMART" id="SM00418">
    <property type="entry name" value="HTH_ARSR"/>
    <property type="match status" value="1"/>
</dbReference>
<dbReference type="NCBIfam" id="NF033788">
    <property type="entry name" value="HTH_metalloreg"/>
    <property type="match status" value="1"/>
</dbReference>
<dbReference type="InterPro" id="IPR051011">
    <property type="entry name" value="Metal_resp_trans_reg"/>
</dbReference>
<dbReference type="CDD" id="cd00090">
    <property type="entry name" value="HTH_ARSR"/>
    <property type="match status" value="1"/>
</dbReference>
<evidence type="ECO:0000256" key="2">
    <source>
        <dbReference type="ARBA" id="ARBA00023125"/>
    </source>
</evidence>
<reference evidence="5" key="1">
    <citation type="submission" date="2023-03" db="EMBL/GenBank/DDBJ databases">
        <authorList>
            <person name="Liu Z."/>
        </authorList>
    </citation>
    <scope>NUCLEOTIDE SEQUENCE</scope>
    <source>
        <strain evidence="5">Bc006</strain>
    </source>
</reference>